<dbReference type="AlphaFoldDB" id="A0A9X0AQF3"/>
<comment type="caution">
    <text evidence="2">The sequence shown here is derived from an EMBL/GenBank/DDBJ whole genome shotgun (WGS) entry which is preliminary data.</text>
</comment>
<evidence type="ECO:0000256" key="1">
    <source>
        <dbReference type="SAM" id="MobiDB-lite"/>
    </source>
</evidence>
<dbReference type="OrthoDB" id="3562066at2759"/>
<sequence length="66" mass="7252">MSSSIDSQQPQRPHSPSSMSLPQIPSPIHTEQPKLINEMTVSPVSESPVNLRGGGHHHHHSRTGRE</sequence>
<name>A0A9X0AQF3_9HELO</name>
<feature type="compositionally biased region" description="Polar residues" evidence="1">
    <location>
        <begin position="39"/>
        <end position="48"/>
    </location>
</feature>
<protein>
    <submittedName>
        <fullName evidence="2">Uncharacterized protein</fullName>
    </submittedName>
</protein>
<organism evidence="2 3">
    <name type="scientific">Sclerotinia nivalis</name>
    <dbReference type="NCBI Taxonomy" id="352851"/>
    <lineage>
        <taxon>Eukaryota</taxon>
        <taxon>Fungi</taxon>
        <taxon>Dikarya</taxon>
        <taxon>Ascomycota</taxon>
        <taxon>Pezizomycotina</taxon>
        <taxon>Leotiomycetes</taxon>
        <taxon>Helotiales</taxon>
        <taxon>Sclerotiniaceae</taxon>
        <taxon>Sclerotinia</taxon>
    </lineage>
</organism>
<dbReference type="Proteomes" id="UP001152300">
    <property type="component" value="Unassembled WGS sequence"/>
</dbReference>
<feature type="compositionally biased region" description="Basic residues" evidence="1">
    <location>
        <begin position="54"/>
        <end position="66"/>
    </location>
</feature>
<accession>A0A9X0AQF3</accession>
<keyword evidence="3" id="KW-1185">Reference proteome</keyword>
<dbReference type="EMBL" id="JAPEIS010000004">
    <property type="protein sequence ID" value="KAJ8066865.1"/>
    <property type="molecule type" value="Genomic_DNA"/>
</dbReference>
<evidence type="ECO:0000313" key="3">
    <source>
        <dbReference type="Proteomes" id="UP001152300"/>
    </source>
</evidence>
<proteinExistence type="predicted"/>
<evidence type="ECO:0000313" key="2">
    <source>
        <dbReference type="EMBL" id="KAJ8066865.1"/>
    </source>
</evidence>
<feature type="compositionally biased region" description="Low complexity" evidence="1">
    <location>
        <begin position="7"/>
        <end position="20"/>
    </location>
</feature>
<feature type="region of interest" description="Disordered" evidence="1">
    <location>
        <begin position="1"/>
        <end position="66"/>
    </location>
</feature>
<gene>
    <name evidence="2" type="ORF">OCU04_004246</name>
</gene>
<reference evidence="2" key="1">
    <citation type="submission" date="2022-11" db="EMBL/GenBank/DDBJ databases">
        <title>Genome Resource of Sclerotinia nivalis Strain SnTB1, a Plant Pathogen Isolated from American Ginseng.</title>
        <authorList>
            <person name="Fan S."/>
        </authorList>
    </citation>
    <scope>NUCLEOTIDE SEQUENCE</scope>
    <source>
        <strain evidence="2">SnTB1</strain>
    </source>
</reference>